<protein>
    <submittedName>
        <fullName evidence="5">Uncharacterized protein</fullName>
    </submittedName>
</protein>
<evidence type="ECO:0000256" key="2">
    <source>
        <dbReference type="ARBA" id="ARBA00023043"/>
    </source>
</evidence>
<evidence type="ECO:0000256" key="1">
    <source>
        <dbReference type="ARBA" id="ARBA00022737"/>
    </source>
</evidence>
<dbReference type="PANTHER" id="PTHR24171">
    <property type="entry name" value="ANKYRIN REPEAT DOMAIN-CONTAINING PROTEIN 39-RELATED"/>
    <property type="match status" value="1"/>
</dbReference>
<dbReference type="Gene3D" id="1.25.40.20">
    <property type="entry name" value="Ankyrin repeat-containing domain"/>
    <property type="match status" value="1"/>
</dbReference>
<feature type="repeat" description="ANK" evidence="3">
    <location>
        <begin position="219"/>
        <end position="251"/>
    </location>
</feature>
<keyword evidence="6" id="KW-1185">Reference proteome</keyword>
<proteinExistence type="predicted"/>
<dbReference type="GO" id="GO:0085020">
    <property type="term" value="P:protein K6-linked ubiquitination"/>
    <property type="evidence" value="ECO:0007669"/>
    <property type="project" value="TreeGrafter"/>
</dbReference>
<dbReference type="SMART" id="SM00248">
    <property type="entry name" value="ANK"/>
    <property type="match status" value="3"/>
</dbReference>
<dbReference type="Gene3D" id="2.20.70.10">
    <property type="match status" value="1"/>
</dbReference>
<gene>
    <name evidence="5" type="ORF">PR003_g19152</name>
</gene>
<evidence type="ECO:0000313" key="5">
    <source>
        <dbReference type="EMBL" id="KAE9314782.1"/>
    </source>
</evidence>
<keyword evidence="2 3" id="KW-0040">ANK repeat</keyword>
<dbReference type="EMBL" id="QXFT01001590">
    <property type="protein sequence ID" value="KAE9314782.1"/>
    <property type="molecule type" value="Genomic_DNA"/>
</dbReference>
<keyword evidence="1" id="KW-0677">Repeat</keyword>
<dbReference type="InterPro" id="IPR002110">
    <property type="entry name" value="Ankyrin_rpt"/>
</dbReference>
<evidence type="ECO:0000256" key="3">
    <source>
        <dbReference type="PROSITE-ProRule" id="PRU00023"/>
    </source>
</evidence>
<dbReference type="Proteomes" id="UP000434957">
    <property type="component" value="Unassembled WGS sequence"/>
</dbReference>
<comment type="caution">
    <text evidence="5">The sequence shown here is derived from an EMBL/GenBank/DDBJ whole genome shotgun (WGS) entry which is preliminary data.</text>
</comment>
<dbReference type="PROSITE" id="PS50297">
    <property type="entry name" value="ANK_REP_REGION"/>
    <property type="match status" value="2"/>
</dbReference>
<dbReference type="InterPro" id="IPR036770">
    <property type="entry name" value="Ankyrin_rpt-contain_sf"/>
</dbReference>
<evidence type="ECO:0000313" key="6">
    <source>
        <dbReference type="Proteomes" id="UP000434957"/>
    </source>
</evidence>
<dbReference type="PANTHER" id="PTHR24171:SF8">
    <property type="entry name" value="BRCA1-ASSOCIATED RING DOMAIN PROTEIN 1"/>
    <property type="match status" value="1"/>
</dbReference>
<name>A0A6A4EAF4_9STRA</name>
<dbReference type="AlphaFoldDB" id="A0A6A4EAF4"/>
<dbReference type="GO" id="GO:0004842">
    <property type="term" value="F:ubiquitin-protein transferase activity"/>
    <property type="evidence" value="ECO:0007669"/>
    <property type="project" value="TreeGrafter"/>
</dbReference>
<feature type="region of interest" description="Disordered" evidence="4">
    <location>
        <begin position="82"/>
        <end position="106"/>
    </location>
</feature>
<dbReference type="SUPFAM" id="SSF48403">
    <property type="entry name" value="Ankyrin repeat"/>
    <property type="match status" value="1"/>
</dbReference>
<reference evidence="5 6" key="1">
    <citation type="submission" date="2018-08" db="EMBL/GenBank/DDBJ databases">
        <title>Genomic investigation of the strawberry pathogen Phytophthora fragariae indicates pathogenicity is determined by transcriptional variation in three key races.</title>
        <authorList>
            <person name="Adams T.M."/>
            <person name="Armitage A.D."/>
            <person name="Sobczyk M.K."/>
            <person name="Bates H.J."/>
            <person name="Dunwell J.M."/>
            <person name="Nellist C.F."/>
            <person name="Harrison R.J."/>
        </authorList>
    </citation>
    <scope>NUCLEOTIDE SEQUENCE [LARGE SCALE GENOMIC DNA]</scope>
    <source>
        <strain evidence="5 6">SCRP333</strain>
    </source>
</reference>
<dbReference type="PROSITE" id="PS50088">
    <property type="entry name" value="ANK_REPEAT"/>
    <property type="match status" value="2"/>
</dbReference>
<organism evidence="5 6">
    <name type="scientific">Phytophthora rubi</name>
    <dbReference type="NCBI Taxonomy" id="129364"/>
    <lineage>
        <taxon>Eukaryota</taxon>
        <taxon>Sar</taxon>
        <taxon>Stramenopiles</taxon>
        <taxon>Oomycota</taxon>
        <taxon>Peronosporomycetes</taxon>
        <taxon>Peronosporales</taxon>
        <taxon>Peronosporaceae</taxon>
        <taxon>Phytophthora</taxon>
    </lineage>
</organism>
<sequence>MADGSAPMQNEATETLVVRLQTLYRARRARREAVELANSSYLKCWDAVSGLAYYCNLRTGLSSWKKPLLLAARDPLVDVDSAQDENAQTPEIKLEPTNGSDPDPVAHLSLKDRQKRHEESLAFKKKCEDEKRQLMLRHRRKIARAMCRFEKKVLDEKTRTRQERQEKLKNDNQQLLQELYDGRKKENMQTIREAAMRGNLDRIEKLLDMGFSADAESAMGLTPLLAACQSGHLEVVRRLLSSGASVNHAHVKTGRTALMEAASRAKPPVIKELLRYGAQIHVEDVQGETVFDCMKDAANREIIERACQIWSTESADLFPVEFRQVSLAYALISKRQRDTYEAEKVTTRRDLIQLKQVLQRKCAEAKVRYDQDIRGSSFEPTIMRRLSSMEAADLKYDAERRTLLLEIQDAVDKLRESERAQFIPEVVILNILSFCSRHWFDPHSSRQPKVFKKKKPPKKKSIVLTRELQQQLKTRETFVKKRRDFIQDALNTRLQQLP</sequence>
<dbReference type="Pfam" id="PF12796">
    <property type="entry name" value="Ank_2"/>
    <property type="match status" value="1"/>
</dbReference>
<accession>A0A6A4EAF4</accession>
<evidence type="ECO:0000256" key="4">
    <source>
        <dbReference type="SAM" id="MobiDB-lite"/>
    </source>
</evidence>
<feature type="repeat" description="ANK" evidence="3">
    <location>
        <begin position="253"/>
        <end position="285"/>
    </location>
</feature>